<dbReference type="EMBL" id="UINC01095530">
    <property type="protein sequence ID" value="SVC51691.1"/>
    <property type="molecule type" value="Genomic_DNA"/>
</dbReference>
<gene>
    <name evidence="1" type="ORF">METZ01_LOCUS304545</name>
</gene>
<organism evidence="1">
    <name type="scientific">marine metagenome</name>
    <dbReference type="NCBI Taxonomy" id="408172"/>
    <lineage>
        <taxon>unclassified sequences</taxon>
        <taxon>metagenomes</taxon>
        <taxon>ecological metagenomes</taxon>
    </lineage>
</organism>
<reference evidence="1" key="1">
    <citation type="submission" date="2018-05" db="EMBL/GenBank/DDBJ databases">
        <authorList>
            <person name="Lanie J.A."/>
            <person name="Ng W.-L."/>
            <person name="Kazmierczak K.M."/>
            <person name="Andrzejewski T.M."/>
            <person name="Davidsen T.M."/>
            <person name="Wayne K.J."/>
            <person name="Tettelin H."/>
            <person name="Glass J.I."/>
            <person name="Rusch D."/>
            <person name="Podicherti R."/>
            <person name="Tsui H.-C.T."/>
            <person name="Winkler M.E."/>
        </authorList>
    </citation>
    <scope>NUCLEOTIDE SEQUENCE</scope>
</reference>
<name>A0A382MWH8_9ZZZZ</name>
<dbReference type="AlphaFoldDB" id="A0A382MWH8"/>
<proteinExistence type="predicted"/>
<evidence type="ECO:0000313" key="1">
    <source>
        <dbReference type="EMBL" id="SVC51691.1"/>
    </source>
</evidence>
<sequence>YKRKPVLEYYKLIRVLLNATDLISTIGNDAIESLLSAIENS</sequence>
<feature type="non-terminal residue" evidence="1">
    <location>
        <position position="1"/>
    </location>
</feature>
<accession>A0A382MWH8</accession>
<protein>
    <submittedName>
        <fullName evidence="1">Uncharacterized protein</fullName>
    </submittedName>
</protein>